<dbReference type="Proteomes" id="UP001597419">
    <property type="component" value="Unassembled WGS sequence"/>
</dbReference>
<evidence type="ECO:0000313" key="6">
    <source>
        <dbReference type="Proteomes" id="UP001597419"/>
    </source>
</evidence>
<dbReference type="PANTHER" id="PTHR43094">
    <property type="entry name" value="AMINOTRANSFERASE"/>
    <property type="match status" value="1"/>
</dbReference>
<dbReference type="SUPFAM" id="SSF53383">
    <property type="entry name" value="PLP-dependent transferases"/>
    <property type="match status" value="1"/>
</dbReference>
<dbReference type="CDD" id="cd00610">
    <property type="entry name" value="OAT_like"/>
    <property type="match status" value="1"/>
</dbReference>
<dbReference type="EMBL" id="JBHUKU010000023">
    <property type="protein sequence ID" value="MFD2464042.1"/>
    <property type="molecule type" value="Genomic_DNA"/>
</dbReference>
<dbReference type="InterPro" id="IPR005814">
    <property type="entry name" value="Aminotrans_3"/>
</dbReference>
<name>A0ABW5GU36_9PSEU</name>
<dbReference type="RefSeq" id="WP_345396036.1">
    <property type="nucleotide sequence ID" value="NZ_BAABHG010000007.1"/>
</dbReference>
<sequence length="439" mass="46694">MPSICLEDEDIHDMNQSPSLPIAAWAEGCYIYDTNGKEYLDGSSGPIAVNIGHGVPEVLEAMSGQAKRIVFTYRTQFASQAVLDLTAEILGTAGKRYREVVYTNSGSEATEAALRLVMHHHQAEGDTGRTAILSQIPSYHGMTAGALATSGHPGRREHLRALHDHSASVVPVAAGGSEHLLPGIAEWEAAFASVGAHRIAAVVLEPVGGAAGGAAVVPDEVFRRIEELCRASGALLVADEVMTGFGRTGAWFGHEHAGVTPDIVITGKGLSGGYTPIGACLVGDRVLPGRSAADLAFGHTMSGNPLSAATALAVLRYTREHRLAERAARTGATLRDRLATLAERFSFLGRPRGRGLLLAVPVLQHEEEFRRDPLARRICRTAQRLGLIVYPAGVSTRSQAVLVAPPLTIKENEIDELLLRLARTLDTVRTEAEQGKVAV</sequence>
<dbReference type="PANTHER" id="PTHR43094:SF1">
    <property type="entry name" value="AMINOTRANSFERASE CLASS-III"/>
    <property type="match status" value="1"/>
</dbReference>
<evidence type="ECO:0000313" key="5">
    <source>
        <dbReference type="EMBL" id="MFD2464042.1"/>
    </source>
</evidence>
<dbReference type="InterPro" id="IPR015421">
    <property type="entry name" value="PyrdxlP-dep_Trfase_major"/>
</dbReference>
<comment type="similarity">
    <text evidence="1 4">Belongs to the class-III pyridoxal-phosphate-dependent aminotransferase family.</text>
</comment>
<organism evidence="5 6">
    <name type="scientific">Amycolatopsis samaneae</name>
    <dbReference type="NCBI Taxonomy" id="664691"/>
    <lineage>
        <taxon>Bacteria</taxon>
        <taxon>Bacillati</taxon>
        <taxon>Actinomycetota</taxon>
        <taxon>Actinomycetes</taxon>
        <taxon>Pseudonocardiales</taxon>
        <taxon>Pseudonocardiaceae</taxon>
        <taxon>Amycolatopsis</taxon>
    </lineage>
</organism>
<accession>A0ABW5GU36</accession>
<evidence type="ECO:0000256" key="2">
    <source>
        <dbReference type="ARBA" id="ARBA00022898"/>
    </source>
</evidence>
<dbReference type="InterPro" id="IPR015424">
    <property type="entry name" value="PyrdxlP-dep_Trfase"/>
</dbReference>
<dbReference type="Gene3D" id="3.90.1150.10">
    <property type="entry name" value="Aspartate Aminotransferase, domain 1"/>
    <property type="match status" value="1"/>
</dbReference>
<keyword evidence="2 4" id="KW-0663">Pyridoxal phosphate</keyword>
<evidence type="ECO:0000256" key="1">
    <source>
        <dbReference type="ARBA" id="ARBA00008954"/>
    </source>
</evidence>
<dbReference type="InterPro" id="IPR015422">
    <property type="entry name" value="PyrdxlP-dep_Trfase_small"/>
</dbReference>
<dbReference type="Pfam" id="PF00202">
    <property type="entry name" value="Aminotran_3"/>
    <property type="match status" value="1"/>
</dbReference>
<reference evidence="6" key="1">
    <citation type="journal article" date="2019" name="Int. J. Syst. Evol. Microbiol.">
        <title>The Global Catalogue of Microorganisms (GCM) 10K type strain sequencing project: providing services to taxonomists for standard genome sequencing and annotation.</title>
        <authorList>
            <consortium name="The Broad Institute Genomics Platform"/>
            <consortium name="The Broad Institute Genome Sequencing Center for Infectious Disease"/>
            <person name="Wu L."/>
            <person name="Ma J."/>
        </authorList>
    </citation>
    <scope>NUCLEOTIDE SEQUENCE [LARGE SCALE GENOMIC DNA]</scope>
    <source>
        <strain evidence="6">CGMCC 4.7643</strain>
    </source>
</reference>
<keyword evidence="5" id="KW-0808">Transferase</keyword>
<dbReference type="PIRSF" id="PIRSF000521">
    <property type="entry name" value="Transaminase_4ab_Lys_Orn"/>
    <property type="match status" value="1"/>
</dbReference>
<protein>
    <submittedName>
        <fullName evidence="5">Aminotransferase class III-fold pyridoxal phosphate-dependent enzyme</fullName>
    </submittedName>
</protein>
<gene>
    <name evidence="5" type="ORF">ACFSYJ_35870</name>
</gene>
<dbReference type="GO" id="GO:0008483">
    <property type="term" value="F:transaminase activity"/>
    <property type="evidence" value="ECO:0007669"/>
    <property type="project" value="UniProtKB-KW"/>
</dbReference>
<dbReference type="PROSITE" id="PS00600">
    <property type="entry name" value="AA_TRANSFER_CLASS_3"/>
    <property type="match status" value="1"/>
</dbReference>
<keyword evidence="5" id="KW-0032">Aminotransferase</keyword>
<dbReference type="Gene3D" id="3.40.640.10">
    <property type="entry name" value="Type I PLP-dependent aspartate aminotransferase-like (Major domain)"/>
    <property type="match status" value="1"/>
</dbReference>
<keyword evidence="6" id="KW-1185">Reference proteome</keyword>
<evidence type="ECO:0000256" key="3">
    <source>
        <dbReference type="ARBA" id="ARBA00023194"/>
    </source>
</evidence>
<proteinExistence type="inferred from homology"/>
<dbReference type="InterPro" id="IPR049704">
    <property type="entry name" value="Aminotrans_3_PPA_site"/>
</dbReference>
<keyword evidence="3" id="KW-0045">Antibiotic biosynthesis</keyword>
<comment type="caution">
    <text evidence="5">The sequence shown here is derived from an EMBL/GenBank/DDBJ whole genome shotgun (WGS) entry which is preliminary data.</text>
</comment>
<evidence type="ECO:0000256" key="4">
    <source>
        <dbReference type="RuleBase" id="RU003560"/>
    </source>
</evidence>